<proteinExistence type="predicted"/>
<dbReference type="PANTHER" id="PTHR35090">
    <property type="entry name" value="DNA-DIRECTED RNA POLYMERASE SUBUNIT I"/>
    <property type="match status" value="1"/>
</dbReference>
<evidence type="ECO:0000313" key="2">
    <source>
        <dbReference type="EMBL" id="RLE51519.1"/>
    </source>
</evidence>
<dbReference type="SUPFAM" id="SSF111126">
    <property type="entry name" value="Ligand-binding domain in the NO signalling and Golgi transport"/>
    <property type="match status" value="1"/>
</dbReference>
<sequence>MILSPIREKELPFIVCAPNKMILQLSMLLDSKKIGVHGRVLKVFVERGAEILASYLQAVGENIELVCFLALSDVKNIEDLISQVKGLEGVKELEVYGPHPGITVDDAHFPFTVRRGARMIVFSAERYAQVLARLRELFGSGADLILYEMGKKHGEEMANALQKMAREAGVDLKPAQLAELMFRYLQSCGWAKFKLSIVSEEPLQATIRAEDLFEALAKSEGCSLFKGELAGIFGAIYKLDIKVEEEVCKARGAEACVFKVTSKQSS</sequence>
<dbReference type="PANTHER" id="PTHR35090:SF1">
    <property type="entry name" value="SLR0144 PROTEIN"/>
    <property type="match status" value="1"/>
</dbReference>
<reference evidence="2 3" key="1">
    <citation type="submission" date="2018-06" db="EMBL/GenBank/DDBJ databases">
        <title>Extensive metabolic versatility and redundancy in microbially diverse, dynamic hydrothermal sediments.</title>
        <authorList>
            <person name="Dombrowski N."/>
            <person name="Teske A."/>
            <person name="Baker B.J."/>
        </authorList>
    </citation>
    <scope>NUCLEOTIDE SEQUENCE [LARGE SCALE GENOMIC DNA]</scope>
    <source>
        <strain evidence="2">B34_G17</strain>
    </source>
</reference>
<organism evidence="2 3">
    <name type="scientific">Thermoproteota archaeon</name>
    <dbReference type="NCBI Taxonomy" id="2056631"/>
    <lineage>
        <taxon>Archaea</taxon>
        <taxon>Thermoproteota</taxon>
    </lineage>
</organism>
<dbReference type="AlphaFoldDB" id="A0A497EWN5"/>
<dbReference type="InterPro" id="IPR024096">
    <property type="entry name" value="NO_sig/Golgi_transp_ligand-bd"/>
</dbReference>
<feature type="domain" description="4-vinyl reductase 4VR" evidence="1">
    <location>
        <begin position="202"/>
        <end position="262"/>
    </location>
</feature>
<gene>
    <name evidence="2" type="ORF">DRJ33_05790</name>
</gene>
<dbReference type="SMART" id="SM00989">
    <property type="entry name" value="V4R"/>
    <property type="match status" value="1"/>
</dbReference>
<dbReference type="EMBL" id="QMQX01000104">
    <property type="protein sequence ID" value="RLE51519.1"/>
    <property type="molecule type" value="Genomic_DNA"/>
</dbReference>
<dbReference type="Proteomes" id="UP000272051">
    <property type="component" value="Unassembled WGS sequence"/>
</dbReference>
<dbReference type="InterPro" id="IPR004096">
    <property type="entry name" value="V4R"/>
</dbReference>
<name>A0A497EWN5_9CREN</name>
<protein>
    <recommendedName>
        <fullName evidence="1">4-vinyl reductase 4VR domain-containing protein</fullName>
    </recommendedName>
</protein>
<comment type="caution">
    <text evidence="2">The sequence shown here is derived from an EMBL/GenBank/DDBJ whole genome shotgun (WGS) entry which is preliminary data.</text>
</comment>
<accession>A0A497EWN5</accession>
<evidence type="ECO:0000313" key="3">
    <source>
        <dbReference type="Proteomes" id="UP000272051"/>
    </source>
</evidence>
<evidence type="ECO:0000259" key="1">
    <source>
        <dbReference type="SMART" id="SM00989"/>
    </source>
</evidence>
<dbReference type="Gene3D" id="3.30.1380.20">
    <property type="entry name" value="Trafficking protein particle complex subunit 3"/>
    <property type="match status" value="1"/>
</dbReference>